<evidence type="ECO:0000256" key="2">
    <source>
        <dbReference type="ARBA" id="ARBA00005019"/>
    </source>
</evidence>
<feature type="domain" description="Cytidyltransferase-like" evidence="12">
    <location>
        <begin position="11"/>
        <end position="191"/>
    </location>
</feature>
<evidence type="ECO:0000256" key="5">
    <source>
        <dbReference type="ARBA" id="ARBA00022679"/>
    </source>
</evidence>
<dbReference type="SUPFAM" id="SSF52374">
    <property type="entry name" value="Nucleotidylyl transferase"/>
    <property type="match status" value="1"/>
</dbReference>
<dbReference type="PANTHER" id="PTHR39321:SF3">
    <property type="entry name" value="PHOSPHOPANTETHEINE ADENYLYLTRANSFERASE"/>
    <property type="match status" value="1"/>
</dbReference>
<dbReference type="NCBIfam" id="NF000840">
    <property type="entry name" value="PRK00071.1-3"/>
    <property type="match status" value="1"/>
</dbReference>
<evidence type="ECO:0000259" key="12">
    <source>
        <dbReference type="Pfam" id="PF01467"/>
    </source>
</evidence>
<keyword evidence="4 11" id="KW-0662">Pyridine nucleotide biosynthesis</keyword>
<dbReference type="Proteomes" id="UP000078504">
    <property type="component" value="Unassembled WGS sequence"/>
</dbReference>
<gene>
    <name evidence="11" type="primary">nadD</name>
    <name evidence="13" type="ORF">M977_03328</name>
</gene>
<keyword evidence="7 11" id="KW-0547">Nucleotide-binding</keyword>
<evidence type="ECO:0000313" key="13">
    <source>
        <dbReference type="EMBL" id="OAT18412.1"/>
    </source>
</evidence>
<evidence type="ECO:0000256" key="1">
    <source>
        <dbReference type="ARBA" id="ARBA00002324"/>
    </source>
</evidence>
<comment type="caution">
    <text evidence="13">The sequence shown here is derived from an EMBL/GenBank/DDBJ whole genome shotgun (WGS) entry which is preliminary data.</text>
</comment>
<dbReference type="EC" id="2.7.7.18" evidence="11"/>
<dbReference type="AlphaFoldDB" id="A0A1B7HS45"/>
<evidence type="ECO:0000256" key="6">
    <source>
        <dbReference type="ARBA" id="ARBA00022695"/>
    </source>
</evidence>
<dbReference type="UniPathway" id="UPA00253">
    <property type="reaction ID" value="UER00332"/>
</dbReference>
<dbReference type="EMBL" id="LXEP01000031">
    <property type="protein sequence ID" value="OAT18412.1"/>
    <property type="molecule type" value="Genomic_DNA"/>
</dbReference>
<proteinExistence type="inferred from homology"/>
<evidence type="ECO:0000256" key="9">
    <source>
        <dbReference type="ARBA" id="ARBA00023027"/>
    </source>
</evidence>
<dbReference type="Gene3D" id="3.40.50.620">
    <property type="entry name" value="HUPs"/>
    <property type="match status" value="1"/>
</dbReference>
<dbReference type="PATRIC" id="fig|1354253.4.peg.3383"/>
<comment type="similarity">
    <text evidence="3 11">Belongs to the NadD family.</text>
</comment>
<dbReference type="InterPro" id="IPR005248">
    <property type="entry name" value="NadD/NMNAT"/>
</dbReference>
<sequence length="217" mass="24691">MANSTSRLCALYGGTFDPIHYGHLKPVEVLAKQVALQQVTIMPNNVPPHRAQPLANSEQRKTMVEIAIAGNPLFKLDDRELQRETPSYTVETLEQLRSEIGAEQPLAFIVGQDSLLSLQRWHRWETLLTLCHLLVCQRPGYSLSMNTPEEQQWLEAHQTDSVEELHSQSAGQIYLAQTPMYDISATAIRQRLEQHQTCDDLLPPAVAEFIRQHHLYC</sequence>
<comment type="function">
    <text evidence="1 11">Catalyzes the reversible adenylation of nicotinate mononucleotide (NaMN) to nicotinic acid adenine dinucleotide (NaAD).</text>
</comment>
<accession>A0A1B7HS45</accession>
<dbReference type="InterPro" id="IPR004821">
    <property type="entry name" value="Cyt_trans-like"/>
</dbReference>
<dbReference type="Pfam" id="PF01467">
    <property type="entry name" value="CTP_transf_like"/>
    <property type="match status" value="1"/>
</dbReference>
<dbReference type="GO" id="GO:0005524">
    <property type="term" value="F:ATP binding"/>
    <property type="evidence" value="ECO:0007669"/>
    <property type="project" value="UniProtKB-KW"/>
</dbReference>
<evidence type="ECO:0000256" key="11">
    <source>
        <dbReference type="HAMAP-Rule" id="MF_00244"/>
    </source>
</evidence>
<dbReference type="InterPro" id="IPR014729">
    <property type="entry name" value="Rossmann-like_a/b/a_fold"/>
</dbReference>
<protein>
    <recommendedName>
        <fullName evidence="11">Probable nicotinate-nucleotide adenylyltransferase</fullName>
        <ecNumber evidence="11">2.7.7.18</ecNumber>
    </recommendedName>
    <alternativeName>
        <fullName evidence="11">Deamido-NAD(+) diphosphorylase</fullName>
    </alternativeName>
    <alternativeName>
        <fullName evidence="11">Deamido-NAD(+) pyrophosphorylase</fullName>
    </alternativeName>
    <alternativeName>
        <fullName evidence="11">Nicotinate mononucleotide adenylyltransferase</fullName>
        <shortName evidence="11">NaMN adenylyltransferase</shortName>
    </alternativeName>
</protein>
<dbReference type="RefSeq" id="WP_064517038.1">
    <property type="nucleotide sequence ID" value="NZ_LXEP01000031.1"/>
</dbReference>
<dbReference type="GO" id="GO:0004515">
    <property type="term" value="F:nicotinate-nucleotide adenylyltransferase activity"/>
    <property type="evidence" value="ECO:0007669"/>
    <property type="project" value="UniProtKB-UniRule"/>
</dbReference>
<keyword evidence="6 11" id="KW-0548">Nucleotidyltransferase</keyword>
<dbReference type="NCBIfam" id="TIGR00482">
    <property type="entry name" value="nicotinate (nicotinamide) nucleotide adenylyltransferase"/>
    <property type="match status" value="1"/>
</dbReference>
<dbReference type="NCBIfam" id="NF000839">
    <property type="entry name" value="PRK00071.1-1"/>
    <property type="match status" value="1"/>
</dbReference>
<organism evidence="13 14">
    <name type="scientific">Buttiauxella gaviniae ATCC 51604</name>
    <dbReference type="NCBI Taxonomy" id="1354253"/>
    <lineage>
        <taxon>Bacteria</taxon>
        <taxon>Pseudomonadati</taxon>
        <taxon>Pseudomonadota</taxon>
        <taxon>Gammaproteobacteria</taxon>
        <taxon>Enterobacterales</taxon>
        <taxon>Enterobacteriaceae</taxon>
        <taxon>Buttiauxella</taxon>
    </lineage>
</organism>
<evidence type="ECO:0000256" key="8">
    <source>
        <dbReference type="ARBA" id="ARBA00022840"/>
    </source>
</evidence>
<comment type="catalytic activity">
    <reaction evidence="10 11">
        <text>nicotinate beta-D-ribonucleotide + ATP + H(+) = deamido-NAD(+) + diphosphate</text>
        <dbReference type="Rhea" id="RHEA:22860"/>
        <dbReference type="ChEBI" id="CHEBI:15378"/>
        <dbReference type="ChEBI" id="CHEBI:30616"/>
        <dbReference type="ChEBI" id="CHEBI:33019"/>
        <dbReference type="ChEBI" id="CHEBI:57502"/>
        <dbReference type="ChEBI" id="CHEBI:58437"/>
        <dbReference type="EC" id="2.7.7.18"/>
    </reaction>
</comment>
<dbReference type="FunFam" id="3.40.50.620:FF:000039">
    <property type="entry name" value="Probable nicotinate-nucleotide adenylyltransferase"/>
    <property type="match status" value="1"/>
</dbReference>
<dbReference type="NCBIfam" id="TIGR00125">
    <property type="entry name" value="cyt_tran_rel"/>
    <property type="match status" value="1"/>
</dbReference>
<evidence type="ECO:0000256" key="4">
    <source>
        <dbReference type="ARBA" id="ARBA00022642"/>
    </source>
</evidence>
<keyword evidence="9 11" id="KW-0520">NAD</keyword>
<dbReference type="PANTHER" id="PTHR39321">
    <property type="entry name" value="NICOTINATE-NUCLEOTIDE ADENYLYLTRANSFERASE-RELATED"/>
    <property type="match status" value="1"/>
</dbReference>
<evidence type="ECO:0000313" key="14">
    <source>
        <dbReference type="Proteomes" id="UP000078504"/>
    </source>
</evidence>
<dbReference type="GO" id="GO:0009435">
    <property type="term" value="P:NAD+ biosynthetic process"/>
    <property type="evidence" value="ECO:0007669"/>
    <property type="project" value="UniProtKB-UniRule"/>
</dbReference>
<evidence type="ECO:0000256" key="7">
    <source>
        <dbReference type="ARBA" id="ARBA00022741"/>
    </source>
</evidence>
<evidence type="ECO:0000256" key="3">
    <source>
        <dbReference type="ARBA" id="ARBA00009014"/>
    </source>
</evidence>
<dbReference type="CDD" id="cd02165">
    <property type="entry name" value="NMNAT"/>
    <property type="match status" value="1"/>
</dbReference>
<dbReference type="HAMAP" id="MF_00244">
    <property type="entry name" value="NaMN_adenylyltr"/>
    <property type="match status" value="1"/>
</dbReference>
<keyword evidence="5 11" id="KW-0808">Transferase</keyword>
<name>A0A1B7HS45_9ENTR</name>
<reference evidence="13 14" key="1">
    <citation type="submission" date="2016-04" db="EMBL/GenBank/DDBJ databases">
        <title>ATOL: Assembling a taxonomically balanced genome-scale reconstruction of the evolutionary history of the Enterobacteriaceae.</title>
        <authorList>
            <person name="Plunkett G.III."/>
            <person name="Neeno-Eckwall E.C."/>
            <person name="Glasner J.D."/>
            <person name="Perna N.T."/>
        </authorList>
    </citation>
    <scope>NUCLEOTIDE SEQUENCE [LARGE SCALE GENOMIC DNA]</scope>
    <source>
        <strain evidence="13 14">ATCC 51604</strain>
    </source>
</reference>
<evidence type="ECO:0000256" key="10">
    <source>
        <dbReference type="ARBA" id="ARBA00048721"/>
    </source>
</evidence>
<keyword evidence="8 11" id="KW-0067">ATP-binding</keyword>
<comment type="pathway">
    <text evidence="2 11">Cofactor biosynthesis; NAD(+) biosynthesis; deamido-NAD(+) from nicotinate D-ribonucleotide: step 1/1.</text>
</comment>